<keyword evidence="1" id="KW-0479">Metal-binding</keyword>
<feature type="region of interest" description="Disordered" evidence="2">
    <location>
        <begin position="352"/>
        <end position="381"/>
    </location>
</feature>
<evidence type="ECO:0000256" key="1">
    <source>
        <dbReference type="PROSITE-ProRule" id="PRU00047"/>
    </source>
</evidence>
<dbReference type="InParanoid" id="A0A6I8VW87"/>
<dbReference type="Gene3D" id="4.10.60.10">
    <property type="entry name" value="Zinc finger, CCHC-type"/>
    <property type="match status" value="1"/>
</dbReference>
<dbReference type="AlphaFoldDB" id="A0A6I8VW87"/>
<sequence length="381" mass="42403">MNPAAIEKQQLLNWMDGQGIAHSSNATLRQLQKLAYENGYVPDRPTSPVVPTKLNASADNDSDIPADPNLENDADTLTPVVGKARIPEEEELDAAIRILQKRALLTKLMAESSSVKEVIRAMVPFSNPRDQDAGLWIMKLERACSAVDESDAYKLRCARLLMAPNSEADTFMRLDTSENYDQFKTNFLKTFDKACSTTELVMQLQKTFYIPAKTSVMGYILQMQELALRASVCEIEAVHFIIDGFRDTSPAIALLYGAKTFNELKELSHRYADLRAKNKPKWNSSTISSASTSASTSASAQSSLTSNGEMRCYNCSLVGHYASDCKAPKRAKGSCFRCGSLSHTIKTCPEQKYTKSAMEPKTPRDEDSDEYPFVPIFDQRR</sequence>
<gene>
    <name evidence="5" type="primary">LOC117183920</name>
</gene>
<dbReference type="GO" id="GO:0003676">
    <property type="term" value="F:nucleic acid binding"/>
    <property type="evidence" value="ECO:0007669"/>
    <property type="project" value="InterPro"/>
</dbReference>
<dbReference type="KEGG" id="dpo:117183920"/>
<evidence type="ECO:0000259" key="3">
    <source>
        <dbReference type="PROSITE" id="PS50158"/>
    </source>
</evidence>
<dbReference type="InterPro" id="IPR001878">
    <property type="entry name" value="Znf_CCHC"/>
</dbReference>
<evidence type="ECO:0000313" key="5">
    <source>
        <dbReference type="RefSeq" id="XP_033235350.1"/>
    </source>
</evidence>
<evidence type="ECO:0000313" key="4">
    <source>
        <dbReference type="Proteomes" id="UP000001819"/>
    </source>
</evidence>
<dbReference type="SMART" id="SM00343">
    <property type="entry name" value="ZnF_C2HC"/>
    <property type="match status" value="2"/>
</dbReference>
<protein>
    <recommendedName>
        <fullName evidence="3">CCHC-type domain-containing protein</fullName>
    </recommendedName>
</protein>
<organism evidence="4 5">
    <name type="scientific">Drosophila pseudoobscura pseudoobscura</name>
    <name type="common">Fruit fly</name>
    <dbReference type="NCBI Taxonomy" id="46245"/>
    <lineage>
        <taxon>Eukaryota</taxon>
        <taxon>Metazoa</taxon>
        <taxon>Ecdysozoa</taxon>
        <taxon>Arthropoda</taxon>
        <taxon>Hexapoda</taxon>
        <taxon>Insecta</taxon>
        <taxon>Pterygota</taxon>
        <taxon>Neoptera</taxon>
        <taxon>Endopterygota</taxon>
        <taxon>Diptera</taxon>
        <taxon>Brachycera</taxon>
        <taxon>Muscomorpha</taxon>
        <taxon>Ephydroidea</taxon>
        <taxon>Drosophilidae</taxon>
        <taxon>Drosophila</taxon>
        <taxon>Sophophora</taxon>
    </lineage>
</organism>
<name>A0A6I8VW87_DROPS</name>
<dbReference type="InterPro" id="IPR036875">
    <property type="entry name" value="Znf_CCHC_sf"/>
</dbReference>
<reference evidence="5" key="1">
    <citation type="submission" date="2025-08" db="UniProtKB">
        <authorList>
            <consortium name="RefSeq"/>
        </authorList>
    </citation>
    <scope>IDENTIFICATION</scope>
    <source>
        <strain evidence="5">MV-25-SWS-2005</strain>
        <tissue evidence="5">Whole body</tissue>
    </source>
</reference>
<evidence type="ECO:0000256" key="2">
    <source>
        <dbReference type="SAM" id="MobiDB-lite"/>
    </source>
</evidence>
<dbReference type="Proteomes" id="UP000001819">
    <property type="component" value="Chromosome 4"/>
</dbReference>
<dbReference type="Pfam" id="PF00098">
    <property type="entry name" value="zf-CCHC"/>
    <property type="match status" value="1"/>
</dbReference>
<feature type="domain" description="CCHC-type" evidence="3">
    <location>
        <begin position="335"/>
        <end position="350"/>
    </location>
</feature>
<proteinExistence type="predicted"/>
<dbReference type="RefSeq" id="XP_033235350.1">
    <property type="nucleotide sequence ID" value="XM_033379459.1"/>
</dbReference>
<accession>A0A6I8VW87</accession>
<keyword evidence="1" id="KW-0862">Zinc</keyword>
<feature type="domain" description="CCHC-type" evidence="3">
    <location>
        <begin position="311"/>
        <end position="326"/>
    </location>
</feature>
<keyword evidence="1" id="KW-0863">Zinc-finger</keyword>
<dbReference type="PROSITE" id="PS50158">
    <property type="entry name" value="ZF_CCHC"/>
    <property type="match status" value="2"/>
</dbReference>
<dbReference type="SUPFAM" id="SSF57756">
    <property type="entry name" value="Retrovirus zinc finger-like domains"/>
    <property type="match status" value="1"/>
</dbReference>
<dbReference type="GO" id="GO:0008270">
    <property type="term" value="F:zinc ion binding"/>
    <property type="evidence" value="ECO:0007669"/>
    <property type="project" value="UniProtKB-KW"/>
</dbReference>
<keyword evidence="4" id="KW-1185">Reference proteome</keyword>